<keyword evidence="1 2" id="KW-0238">DNA-binding</keyword>
<dbReference type="OrthoDB" id="9809994at2"/>
<protein>
    <submittedName>
        <fullName evidence="4">TetR family transcriptional regulator</fullName>
    </submittedName>
</protein>
<evidence type="ECO:0000256" key="2">
    <source>
        <dbReference type="PROSITE-ProRule" id="PRU00335"/>
    </source>
</evidence>
<dbReference type="InterPro" id="IPR050624">
    <property type="entry name" value="HTH-type_Tx_Regulator"/>
</dbReference>
<name>A0A562R9M0_9BACT</name>
<dbReference type="InterPro" id="IPR001647">
    <property type="entry name" value="HTH_TetR"/>
</dbReference>
<dbReference type="SUPFAM" id="SSF48498">
    <property type="entry name" value="Tetracyclin repressor-like, C-terminal domain"/>
    <property type="match status" value="1"/>
</dbReference>
<evidence type="ECO:0000313" key="4">
    <source>
        <dbReference type="EMBL" id="TWI65771.1"/>
    </source>
</evidence>
<feature type="domain" description="HTH tetR-type" evidence="3">
    <location>
        <begin position="1"/>
        <end position="61"/>
    </location>
</feature>
<comment type="caution">
    <text evidence="4">The sequence shown here is derived from an EMBL/GenBank/DDBJ whole genome shotgun (WGS) entry which is preliminary data.</text>
</comment>
<gene>
    <name evidence="4" type="ORF">LZ24_03003</name>
</gene>
<dbReference type="PRINTS" id="PR00455">
    <property type="entry name" value="HTHTETR"/>
</dbReference>
<sequence>MDKKEKIITAAMEVFRQKGIEKAKISDIVKAAGIAQGTFYLYFPSKLSVMPDIASVMVQRTVLAVQAQVSRDGSYRERMEGLVDVVFRLTEEYRDVLALIYAGLTQTSHITEWESIYAPFYEWMGLFLRQAQAAGEMRKTLDADRTAKILIGLIESTAEQIYLYDTVPDRDKVAFQKRELMDFMWHGLVCGEEKVSLQG</sequence>
<dbReference type="InterPro" id="IPR041603">
    <property type="entry name" value="YvdT_C"/>
</dbReference>
<dbReference type="Pfam" id="PF17934">
    <property type="entry name" value="TetR_C_26"/>
    <property type="match status" value="1"/>
</dbReference>
<proteinExistence type="predicted"/>
<keyword evidence="5" id="KW-1185">Reference proteome</keyword>
<reference evidence="4 5" key="1">
    <citation type="submission" date="2019-07" db="EMBL/GenBank/DDBJ databases">
        <title>Genome sequencing of 100 strains of the haloalkaliphilic chemolithoautotrophic sulfur-oxidizing bacterium Thioalkalivibrio.</title>
        <authorList>
            <person name="Muyzer G."/>
        </authorList>
    </citation>
    <scope>NUCLEOTIDE SEQUENCE [LARGE SCALE GENOMIC DNA]</scope>
    <source>
        <strain evidence="4 5">ASO4-4</strain>
    </source>
</reference>
<dbReference type="Pfam" id="PF00440">
    <property type="entry name" value="TetR_N"/>
    <property type="match status" value="1"/>
</dbReference>
<dbReference type="Gene3D" id="1.10.357.10">
    <property type="entry name" value="Tetracycline Repressor, domain 2"/>
    <property type="match status" value="1"/>
</dbReference>
<dbReference type="GO" id="GO:0003677">
    <property type="term" value="F:DNA binding"/>
    <property type="evidence" value="ECO:0007669"/>
    <property type="project" value="UniProtKB-UniRule"/>
</dbReference>
<evidence type="ECO:0000259" key="3">
    <source>
        <dbReference type="PROSITE" id="PS50977"/>
    </source>
</evidence>
<accession>A0A562R9M0</accession>
<evidence type="ECO:0000313" key="5">
    <source>
        <dbReference type="Proteomes" id="UP000318307"/>
    </source>
</evidence>
<dbReference type="RefSeq" id="WP_144686500.1">
    <property type="nucleotide sequence ID" value="NZ_VLLC01000034.1"/>
</dbReference>
<dbReference type="PROSITE" id="PS50977">
    <property type="entry name" value="HTH_TETR_2"/>
    <property type="match status" value="1"/>
</dbReference>
<dbReference type="SUPFAM" id="SSF46689">
    <property type="entry name" value="Homeodomain-like"/>
    <property type="match status" value="1"/>
</dbReference>
<organism evidence="4 5">
    <name type="scientific">Desulfobotulus alkaliphilus</name>
    <dbReference type="NCBI Taxonomy" id="622671"/>
    <lineage>
        <taxon>Bacteria</taxon>
        <taxon>Pseudomonadati</taxon>
        <taxon>Thermodesulfobacteriota</taxon>
        <taxon>Desulfobacteria</taxon>
        <taxon>Desulfobacterales</taxon>
        <taxon>Desulfobacteraceae</taxon>
        <taxon>Desulfobotulus</taxon>
    </lineage>
</organism>
<dbReference type="PANTHER" id="PTHR43479:SF8">
    <property type="entry name" value="TRANSCRIPTIONAL REGULATOR, TETR FAMILY"/>
    <property type="match status" value="1"/>
</dbReference>
<dbReference type="AlphaFoldDB" id="A0A562R9M0"/>
<dbReference type="InterPro" id="IPR009057">
    <property type="entry name" value="Homeodomain-like_sf"/>
</dbReference>
<feature type="DNA-binding region" description="H-T-H motif" evidence="2">
    <location>
        <begin position="24"/>
        <end position="43"/>
    </location>
</feature>
<dbReference type="InterPro" id="IPR036271">
    <property type="entry name" value="Tet_transcr_reg_TetR-rel_C_sf"/>
</dbReference>
<dbReference type="PANTHER" id="PTHR43479">
    <property type="entry name" value="ACREF/ENVCD OPERON REPRESSOR-RELATED"/>
    <property type="match status" value="1"/>
</dbReference>
<evidence type="ECO:0000256" key="1">
    <source>
        <dbReference type="ARBA" id="ARBA00023125"/>
    </source>
</evidence>
<dbReference type="EMBL" id="VLLC01000034">
    <property type="protein sequence ID" value="TWI65771.1"/>
    <property type="molecule type" value="Genomic_DNA"/>
</dbReference>
<dbReference type="Proteomes" id="UP000318307">
    <property type="component" value="Unassembled WGS sequence"/>
</dbReference>